<evidence type="ECO:0008006" key="3">
    <source>
        <dbReference type="Google" id="ProtNLM"/>
    </source>
</evidence>
<proteinExistence type="predicted"/>
<reference evidence="1 2" key="1">
    <citation type="journal article" date="2020" name="Int. J. Syst. Evol. Microbiol.">
        <title>Novel acetic acid bacteria from cider fermentations: Acetobacter conturbans sp. nov. and Acetobacter fallax sp. nov.</title>
        <authorList>
            <person name="Sombolestani A.S."/>
            <person name="Cleenwerck I."/>
            <person name="Cnockaert M."/>
            <person name="Borremans W."/>
            <person name="Wieme A.D."/>
            <person name="De Vuyst L."/>
            <person name="Vandamme P."/>
        </authorList>
    </citation>
    <scope>NUCLEOTIDE SEQUENCE [LARGE SCALE GENOMIC DNA]</scope>
    <source>
        <strain evidence="1 2">LMG 1637</strain>
    </source>
</reference>
<evidence type="ECO:0000313" key="2">
    <source>
        <dbReference type="Proteomes" id="UP000615326"/>
    </source>
</evidence>
<dbReference type="Pfam" id="PF10123">
    <property type="entry name" value="Mu-like_Pro"/>
    <property type="match status" value="1"/>
</dbReference>
<dbReference type="RefSeq" id="WP_173577843.1">
    <property type="nucleotide sequence ID" value="NZ_WOSW01000025.1"/>
</dbReference>
<comment type="caution">
    <text evidence="1">The sequence shown here is derived from an EMBL/GenBank/DDBJ whole genome shotgun (WGS) entry which is preliminary data.</text>
</comment>
<dbReference type="EMBL" id="WOSW01000025">
    <property type="protein sequence ID" value="NHO33322.1"/>
    <property type="molecule type" value="Genomic_DNA"/>
</dbReference>
<dbReference type="Proteomes" id="UP000615326">
    <property type="component" value="Unassembled WGS sequence"/>
</dbReference>
<sequence>MAGCLPVWHHDAMNALLHFHTMLPDSETPPEWIHLLPAGVFRGADGRGPYRLENPDALIRHSMEIEHGKILLDENHITDHAAKHGGSAPAMAWIVELQSRADGIWGRADWTKAGDDVWEKKSYRGLSPAFATNTDGVVTRIARASLTNLPNLTLTHLHTQSENAGMNPDDIARLLGLPQGSTESDIRAALGRAGSALTLHSQVTELTGLPASTSTDALVTGLRAKQETVSTHAQQQIDGLKKQLGEVRERASQAWLETAGKRKVISEDLGKELLTLHSQNPDTAEMIVNGLVDVPKNVTMHSRGASKIQPTAGSGGVASDLSSAMDDALGLTEKK</sequence>
<gene>
    <name evidence="1" type="ORF">GOB84_12255</name>
</gene>
<evidence type="ECO:0000313" key="1">
    <source>
        <dbReference type="EMBL" id="NHO33322.1"/>
    </source>
</evidence>
<keyword evidence="2" id="KW-1185">Reference proteome</keyword>
<dbReference type="InterPro" id="IPR012106">
    <property type="entry name" value="Phage_Mu_Gp1"/>
</dbReference>
<accession>A0ABX0KA77</accession>
<organism evidence="1 2">
    <name type="scientific">Acetobacter fallax</name>
    <dbReference type="NCBI Taxonomy" id="1737473"/>
    <lineage>
        <taxon>Bacteria</taxon>
        <taxon>Pseudomonadati</taxon>
        <taxon>Pseudomonadota</taxon>
        <taxon>Alphaproteobacteria</taxon>
        <taxon>Acetobacterales</taxon>
        <taxon>Acetobacteraceae</taxon>
        <taxon>Acetobacter</taxon>
    </lineage>
</organism>
<name>A0ABX0KA77_9PROT</name>
<protein>
    <recommendedName>
        <fullName evidence="3">Mu-like prophage I protein</fullName>
    </recommendedName>
</protein>